<evidence type="ECO:0000313" key="2">
    <source>
        <dbReference type="Proteomes" id="UP000784294"/>
    </source>
</evidence>
<reference evidence="1" key="1">
    <citation type="submission" date="2018-11" db="EMBL/GenBank/DDBJ databases">
        <authorList>
            <consortium name="Pathogen Informatics"/>
        </authorList>
    </citation>
    <scope>NUCLEOTIDE SEQUENCE</scope>
</reference>
<organism evidence="1 2">
    <name type="scientific">Protopolystoma xenopodis</name>
    <dbReference type="NCBI Taxonomy" id="117903"/>
    <lineage>
        <taxon>Eukaryota</taxon>
        <taxon>Metazoa</taxon>
        <taxon>Spiralia</taxon>
        <taxon>Lophotrochozoa</taxon>
        <taxon>Platyhelminthes</taxon>
        <taxon>Monogenea</taxon>
        <taxon>Polyopisthocotylea</taxon>
        <taxon>Polystomatidea</taxon>
        <taxon>Polystomatidae</taxon>
        <taxon>Protopolystoma</taxon>
    </lineage>
</organism>
<comment type="caution">
    <text evidence="1">The sequence shown here is derived from an EMBL/GenBank/DDBJ whole genome shotgun (WGS) entry which is preliminary data.</text>
</comment>
<keyword evidence="2" id="KW-1185">Reference proteome</keyword>
<proteinExistence type="predicted"/>
<evidence type="ECO:0000313" key="1">
    <source>
        <dbReference type="EMBL" id="VEL11498.1"/>
    </source>
</evidence>
<dbReference type="AlphaFoldDB" id="A0A3S5AAS1"/>
<protein>
    <submittedName>
        <fullName evidence="1">Uncharacterized protein</fullName>
    </submittedName>
</protein>
<accession>A0A3S5AAS1</accession>
<sequence>MHLLFPKAGDLQACFQTLDRMLGLHMSPTSNPITKSQFSALERDANKKLFNSARNEWGLVAETKKRETLAPVRPDSYTLAAALSAVSSSLVRESILSYQESE</sequence>
<dbReference type="Proteomes" id="UP000784294">
    <property type="component" value="Unassembled WGS sequence"/>
</dbReference>
<gene>
    <name evidence="1" type="ORF">PXEA_LOCUS4938</name>
</gene>
<dbReference type="EMBL" id="CAAALY010011979">
    <property type="protein sequence ID" value="VEL11498.1"/>
    <property type="molecule type" value="Genomic_DNA"/>
</dbReference>
<name>A0A3S5AAS1_9PLAT</name>